<dbReference type="GO" id="GO:0055085">
    <property type="term" value="P:transmembrane transport"/>
    <property type="evidence" value="ECO:0007669"/>
    <property type="project" value="InterPro"/>
</dbReference>
<feature type="transmembrane region" description="Helical" evidence="7">
    <location>
        <begin position="135"/>
        <end position="152"/>
    </location>
</feature>
<dbReference type="PANTHER" id="PTHR30465">
    <property type="entry name" value="INNER MEMBRANE ABC TRANSPORTER"/>
    <property type="match status" value="1"/>
</dbReference>
<evidence type="ECO:0000256" key="4">
    <source>
        <dbReference type="ARBA" id="ARBA00022692"/>
    </source>
</evidence>
<keyword evidence="4 7" id="KW-0812">Transmembrane</keyword>
<dbReference type="Gene3D" id="1.10.3720.10">
    <property type="entry name" value="MetI-like"/>
    <property type="match status" value="1"/>
</dbReference>
<sequence>MEITRAFLKQVLLYFLIICALVLIVLFPRNLTVATVGGTAEMMLEYQFSWSEYKNNLTQYFETVWSDKSLGDTRHERVTVEDELLRYVPASLKIIFPAFFLSVFLGIFKGIFDYRRKGTKLSVFGNGLTWMLQSIPDFFIAVCMIWGVTMFVPDLKLLSQNTSYSFLLPTILVAIYPMMYIARITSTSLLNEDGQYYIQVARSKGFTQKKVVYRHILPNALKPVLAHMTSIMVHLMTSLLIVEYLLGYEGMSYRLFTALGYTNTSEGLSIGLFEHGVIIGIGLIIMLLVMLAQLTGFIIKRSMRIV</sequence>
<dbReference type="AlphaFoldDB" id="A0A7V7RJU1"/>
<comment type="subcellular location">
    <subcellularLocation>
        <location evidence="1 7">Cell membrane</location>
        <topology evidence="1 7">Multi-pass membrane protein</topology>
    </subcellularLocation>
</comment>
<feature type="domain" description="ABC transmembrane type-1" evidence="8">
    <location>
        <begin position="88"/>
        <end position="296"/>
    </location>
</feature>
<feature type="transmembrane region" description="Helical" evidence="7">
    <location>
        <begin position="277"/>
        <end position="299"/>
    </location>
</feature>
<evidence type="ECO:0000313" key="10">
    <source>
        <dbReference type="Proteomes" id="UP000441354"/>
    </source>
</evidence>
<dbReference type="PANTHER" id="PTHR30465:SF0">
    <property type="entry name" value="OLIGOPEPTIDE TRANSPORT SYSTEM PERMEASE PROTEIN APPB"/>
    <property type="match status" value="1"/>
</dbReference>
<comment type="caution">
    <text evidence="9">The sequence shown here is derived from an EMBL/GenBank/DDBJ whole genome shotgun (WGS) entry which is preliminary data.</text>
</comment>
<dbReference type="Proteomes" id="UP000441354">
    <property type="component" value="Unassembled WGS sequence"/>
</dbReference>
<gene>
    <name evidence="9" type="ORF">F7732_19140</name>
</gene>
<keyword evidence="10" id="KW-1185">Reference proteome</keyword>
<proteinExistence type="inferred from homology"/>
<evidence type="ECO:0000256" key="1">
    <source>
        <dbReference type="ARBA" id="ARBA00004651"/>
    </source>
</evidence>
<feature type="transmembrane region" description="Helical" evidence="7">
    <location>
        <begin position="94"/>
        <end position="114"/>
    </location>
</feature>
<feature type="transmembrane region" description="Helical" evidence="7">
    <location>
        <begin position="224"/>
        <end position="246"/>
    </location>
</feature>
<evidence type="ECO:0000256" key="2">
    <source>
        <dbReference type="ARBA" id="ARBA00022448"/>
    </source>
</evidence>
<dbReference type="GO" id="GO:0005886">
    <property type="term" value="C:plasma membrane"/>
    <property type="evidence" value="ECO:0007669"/>
    <property type="project" value="UniProtKB-SubCell"/>
</dbReference>
<dbReference type="EMBL" id="WBOT01000008">
    <property type="protein sequence ID" value="KAB2330275.1"/>
    <property type="molecule type" value="Genomic_DNA"/>
</dbReference>
<dbReference type="PROSITE" id="PS50928">
    <property type="entry name" value="ABC_TM1"/>
    <property type="match status" value="1"/>
</dbReference>
<evidence type="ECO:0000256" key="6">
    <source>
        <dbReference type="ARBA" id="ARBA00023136"/>
    </source>
</evidence>
<dbReference type="RefSeq" id="WP_151575678.1">
    <property type="nucleotide sequence ID" value="NZ_WBOT01000008.1"/>
</dbReference>
<protein>
    <submittedName>
        <fullName evidence="9">ABC transporter permease</fullName>
    </submittedName>
</protein>
<name>A0A7V7RJU1_9BACI</name>
<dbReference type="Pfam" id="PF00528">
    <property type="entry name" value="BPD_transp_1"/>
    <property type="match status" value="1"/>
</dbReference>
<keyword evidence="3" id="KW-1003">Cell membrane</keyword>
<feature type="transmembrane region" description="Helical" evidence="7">
    <location>
        <begin position="12"/>
        <end position="31"/>
    </location>
</feature>
<dbReference type="InterPro" id="IPR000515">
    <property type="entry name" value="MetI-like"/>
</dbReference>
<dbReference type="InterPro" id="IPR035906">
    <property type="entry name" value="MetI-like_sf"/>
</dbReference>
<evidence type="ECO:0000259" key="8">
    <source>
        <dbReference type="PROSITE" id="PS50928"/>
    </source>
</evidence>
<comment type="similarity">
    <text evidence="7">Belongs to the binding-protein-dependent transport system permease family.</text>
</comment>
<dbReference type="OrthoDB" id="2551456at2"/>
<evidence type="ECO:0000256" key="5">
    <source>
        <dbReference type="ARBA" id="ARBA00022989"/>
    </source>
</evidence>
<evidence type="ECO:0000256" key="3">
    <source>
        <dbReference type="ARBA" id="ARBA00022475"/>
    </source>
</evidence>
<organism evidence="9 10">
    <name type="scientific">Bacillus mesophilum</name>
    <dbReference type="NCBI Taxonomy" id="1071718"/>
    <lineage>
        <taxon>Bacteria</taxon>
        <taxon>Bacillati</taxon>
        <taxon>Bacillota</taxon>
        <taxon>Bacilli</taxon>
        <taxon>Bacillales</taxon>
        <taxon>Bacillaceae</taxon>
        <taxon>Bacillus</taxon>
    </lineage>
</organism>
<keyword evidence="2 7" id="KW-0813">Transport</keyword>
<evidence type="ECO:0000256" key="7">
    <source>
        <dbReference type="RuleBase" id="RU363032"/>
    </source>
</evidence>
<reference evidence="9 10" key="1">
    <citation type="journal article" date="2014" name="Arch. Microbiol.">
        <title>Bacillus mesophilum sp. nov., strain IITR-54T, a novel 4-chlorobiphenyl dechlorinating bacterium.</title>
        <authorList>
            <person name="Manickam N."/>
            <person name="Singh N.K."/>
            <person name="Bajaj A."/>
            <person name="Kumar R.M."/>
            <person name="Kaur G."/>
            <person name="Kaur N."/>
            <person name="Bala M."/>
            <person name="Kumar A."/>
            <person name="Mayilraj S."/>
        </authorList>
    </citation>
    <scope>NUCLEOTIDE SEQUENCE [LARGE SCALE GENOMIC DNA]</scope>
    <source>
        <strain evidence="9 10">IITR-54</strain>
    </source>
</reference>
<keyword evidence="6 7" id="KW-0472">Membrane</keyword>
<dbReference type="SUPFAM" id="SSF161098">
    <property type="entry name" value="MetI-like"/>
    <property type="match status" value="1"/>
</dbReference>
<dbReference type="CDD" id="cd06261">
    <property type="entry name" value="TM_PBP2"/>
    <property type="match status" value="1"/>
</dbReference>
<feature type="transmembrane region" description="Helical" evidence="7">
    <location>
        <begin position="164"/>
        <end position="182"/>
    </location>
</feature>
<evidence type="ECO:0000313" key="9">
    <source>
        <dbReference type="EMBL" id="KAB2330275.1"/>
    </source>
</evidence>
<accession>A0A7V7RJU1</accession>
<keyword evidence="5 7" id="KW-1133">Transmembrane helix</keyword>